<gene>
    <name evidence="1" type="ORF">KH315_11470</name>
</gene>
<reference evidence="1" key="1">
    <citation type="submission" date="2021-02" db="EMBL/GenBank/DDBJ databases">
        <title>Infant gut strain persistence is associated with maternal origin, phylogeny, and functional potential including surface adhesion and iron acquisition.</title>
        <authorList>
            <person name="Lou Y.C."/>
        </authorList>
    </citation>
    <scope>NUCLEOTIDE SEQUENCE</scope>
    <source>
        <strain evidence="1">L2_039_000G1_dasL2_039_000G1_maxbin2.maxbin.077</strain>
    </source>
</reference>
<dbReference type="Proteomes" id="UP000811365">
    <property type="component" value="Unassembled WGS sequence"/>
</dbReference>
<sequence length="63" mass="7361">MMSDVSLNTFPSNSIDALALLYVQNQDLTGKTPERICEIYWEAYFRIRKHFADARDSASIRYQ</sequence>
<protein>
    <submittedName>
        <fullName evidence="1">Uncharacterized protein</fullName>
    </submittedName>
</protein>
<proteinExistence type="predicted"/>
<evidence type="ECO:0000313" key="1">
    <source>
        <dbReference type="EMBL" id="MBS6622762.1"/>
    </source>
</evidence>
<comment type="caution">
    <text evidence="1">The sequence shown here is derived from an EMBL/GenBank/DDBJ whole genome shotgun (WGS) entry which is preliminary data.</text>
</comment>
<dbReference type="EMBL" id="JAGZYH010000049">
    <property type="protein sequence ID" value="MBS6622762.1"/>
    <property type="molecule type" value="Genomic_DNA"/>
</dbReference>
<evidence type="ECO:0000313" key="2">
    <source>
        <dbReference type="Proteomes" id="UP000811365"/>
    </source>
</evidence>
<accession>A0A9E1GLT3</accession>
<name>A0A9E1GLT3_9FIRM</name>
<organism evidence="1 2">
    <name type="scientific">Faecalibacterium prausnitzii</name>
    <dbReference type="NCBI Taxonomy" id="853"/>
    <lineage>
        <taxon>Bacteria</taxon>
        <taxon>Bacillati</taxon>
        <taxon>Bacillota</taxon>
        <taxon>Clostridia</taxon>
        <taxon>Eubacteriales</taxon>
        <taxon>Oscillospiraceae</taxon>
        <taxon>Faecalibacterium</taxon>
    </lineage>
</organism>
<dbReference type="AlphaFoldDB" id="A0A9E1GLT3"/>